<dbReference type="EMBL" id="FQWQ01000001">
    <property type="protein sequence ID" value="SHG83096.1"/>
    <property type="molecule type" value="Genomic_DNA"/>
</dbReference>
<organism evidence="2 3">
    <name type="scientific">Chryseolinea serpens</name>
    <dbReference type="NCBI Taxonomy" id="947013"/>
    <lineage>
        <taxon>Bacteria</taxon>
        <taxon>Pseudomonadati</taxon>
        <taxon>Bacteroidota</taxon>
        <taxon>Cytophagia</taxon>
        <taxon>Cytophagales</taxon>
        <taxon>Fulvivirgaceae</taxon>
        <taxon>Chryseolinea</taxon>
    </lineage>
</organism>
<evidence type="ECO:0000313" key="2">
    <source>
        <dbReference type="EMBL" id="SHG83096.1"/>
    </source>
</evidence>
<feature type="chain" id="PRO_5012274113" evidence="1">
    <location>
        <begin position="26"/>
        <end position="141"/>
    </location>
</feature>
<accession>A0A1M5N0J7</accession>
<evidence type="ECO:0000256" key="1">
    <source>
        <dbReference type="SAM" id="SignalP"/>
    </source>
</evidence>
<sequence>MKRIIVKFLLCLCLLLAGGYGQLHAFASNDCVCFSPLKVTKKSEAANFCPVQNRPATFFIQSASTGKENPVYRMEVAEKEAEEYESASSKKHHEISNYFTTRFDAQAVENLFGDLKCLPFGKHSSFMSSYRCHLVLQVFRI</sequence>
<protein>
    <submittedName>
        <fullName evidence="2">Uncharacterized protein</fullName>
    </submittedName>
</protein>
<feature type="signal peptide" evidence="1">
    <location>
        <begin position="1"/>
        <end position="25"/>
    </location>
</feature>
<evidence type="ECO:0000313" key="3">
    <source>
        <dbReference type="Proteomes" id="UP000184212"/>
    </source>
</evidence>
<keyword evidence="3" id="KW-1185">Reference proteome</keyword>
<reference evidence="2 3" key="1">
    <citation type="submission" date="2016-11" db="EMBL/GenBank/DDBJ databases">
        <authorList>
            <person name="Jaros S."/>
            <person name="Januszkiewicz K."/>
            <person name="Wedrychowicz H."/>
        </authorList>
    </citation>
    <scope>NUCLEOTIDE SEQUENCE [LARGE SCALE GENOMIC DNA]</scope>
    <source>
        <strain evidence="2 3">DSM 24574</strain>
    </source>
</reference>
<keyword evidence="1" id="KW-0732">Signal</keyword>
<dbReference type="RefSeq" id="WP_073133334.1">
    <property type="nucleotide sequence ID" value="NZ_FQWQ01000001.1"/>
</dbReference>
<dbReference type="STRING" id="947013.SAMN04488109_2040"/>
<name>A0A1M5N0J7_9BACT</name>
<proteinExistence type="predicted"/>
<dbReference type="AlphaFoldDB" id="A0A1M5N0J7"/>
<gene>
    <name evidence="2" type="ORF">SAMN04488109_2040</name>
</gene>
<dbReference type="Proteomes" id="UP000184212">
    <property type="component" value="Unassembled WGS sequence"/>
</dbReference>